<feature type="binding site" evidence="15">
    <location>
        <position position="283"/>
    </location>
    <ligand>
        <name>Mg(2+)</name>
        <dbReference type="ChEBI" id="CHEBI:18420"/>
        <label>2</label>
    </ligand>
</feature>
<dbReference type="OrthoDB" id="25308at2759"/>
<feature type="binding site" evidence="14">
    <location>
        <position position="19"/>
    </location>
    <ligand>
        <name>1D-myo-inositol 1,3,4-trisphosphate</name>
        <dbReference type="ChEBI" id="CHEBI:58414"/>
    </ligand>
</feature>
<comment type="cofactor">
    <cofactor evidence="13 15">
        <name>Mg(2+)</name>
        <dbReference type="ChEBI" id="CHEBI:18420"/>
    </cofactor>
    <text evidence="13 15">Binds 2 magnesium ions per subunit.</text>
</comment>
<accession>A0A151S848</accession>
<evidence type="ECO:0000256" key="14">
    <source>
        <dbReference type="PIRSR" id="PIRSR038186-1"/>
    </source>
</evidence>
<dbReference type="PIRSF" id="PIRSF038186">
    <property type="entry name" value="ITPK"/>
    <property type="match status" value="1"/>
</dbReference>
<evidence type="ECO:0000256" key="1">
    <source>
        <dbReference type="ARBA" id="ARBA00009601"/>
    </source>
</evidence>
<feature type="binding site" evidence="14">
    <location>
        <position position="95"/>
    </location>
    <ligand>
        <name>ATP</name>
        <dbReference type="ChEBI" id="CHEBI:30616"/>
    </ligand>
</feature>
<dbReference type="InterPro" id="IPR008656">
    <property type="entry name" value="Inositol_tetrakis-P_1-kinase"/>
</dbReference>
<evidence type="ECO:0000256" key="10">
    <source>
        <dbReference type="ARBA" id="ARBA00051312"/>
    </source>
</evidence>
<comment type="catalytic activity">
    <reaction evidence="11">
        <text>1D-myo-inositol 1,3,4-trisphosphate + ATP = 1D-myo-inositol 1,3,4,6-tetrakisphosphate + ADP + H(+)</text>
        <dbReference type="Rhea" id="RHEA:20940"/>
        <dbReference type="ChEBI" id="CHEBI:15378"/>
        <dbReference type="ChEBI" id="CHEBI:30616"/>
        <dbReference type="ChEBI" id="CHEBI:57660"/>
        <dbReference type="ChEBI" id="CHEBI:58414"/>
        <dbReference type="ChEBI" id="CHEBI:456216"/>
        <dbReference type="EC" id="2.7.1.159"/>
    </reaction>
    <physiologicalReaction direction="left-to-right" evidence="11">
        <dbReference type="Rhea" id="RHEA:20941"/>
    </physiologicalReaction>
</comment>
<dbReference type="InterPro" id="IPR040464">
    <property type="entry name" value="InsP(3)kin_ATP-grasp"/>
</dbReference>
<comment type="catalytic activity">
    <reaction evidence="10">
        <text>1D-myo-inositol 1,3,4-trisphosphate + ATP = 1D-myo-inositol 1,3,4,5-tetrakisphosphate + ADP + H(+)</text>
        <dbReference type="Rhea" id="RHEA:13253"/>
        <dbReference type="ChEBI" id="CHEBI:15378"/>
        <dbReference type="ChEBI" id="CHEBI:30616"/>
        <dbReference type="ChEBI" id="CHEBI:57895"/>
        <dbReference type="ChEBI" id="CHEBI:58414"/>
        <dbReference type="ChEBI" id="CHEBI:456216"/>
        <dbReference type="EC" id="2.7.1.159"/>
    </reaction>
    <physiologicalReaction direction="left-to-right" evidence="10">
        <dbReference type="Rhea" id="RHEA:13254"/>
    </physiologicalReaction>
</comment>
<evidence type="ECO:0000256" key="2">
    <source>
        <dbReference type="ARBA" id="ARBA00011245"/>
    </source>
</evidence>
<evidence type="ECO:0000256" key="4">
    <source>
        <dbReference type="ARBA" id="ARBA00022723"/>
    </source>
</evidence>
<feature type="domain" description="ATP-grasp" evidence="16">
    <location>
        <begin position="106"/>
        <end position="310"/>
    </location>
</feature>
<keyword evidence="8 13" id="KW-0460">Magnesium</keyword>
<organism evidence="17 18">
    <name type="scientific">Cajanus cajan</name>
    <name type="common">Pigeon pea</name>
    <name type="synonym">Cajanus indicus</name>
    <dbReference type="NCBI Taxonomy" id="3821"/>
    <lineage>
        <taxon>Eukaryota</taxon>
        <taxon>Viridiplantae</taxon>
        <taxon>Streptophyta</taxon>
        <taxon>Embryophyta</taxon>
        <taxon>Tracheophyta</taxon>
        <taxon>Spermatophyta</taxon>
        <taxon>Magnoliopsida</taxon>
        <taxon>eudicotyledons</taxon>
        <taxon>Gunneridae</taxon>
        <taxon>Pentapetalae</taxon>
        <taxon>rosids</taxon>
        <taxon>fabids</taxon>
        <taxon>Fabales</taxon>
        <taxon>Fabaceae</taxon>
        <taxon>Papilionoideae</taxon>
        <taxon>50 kb inversion clade</taxon>
        <taxon>NPAAA clade</taxon>
        <taxon>indigoferoid/millettioid clade</taxon>
        <taxon>Phaseoleae</taxon>
        <taxon>Cajanus</taxon>
    </lineage>
</organism>
<proteinExistence type="inferred from homology"/>
<feature type="binding site" evidence="14">
    <location>
        <position position="203"/>
    </location>
    <ligand>
        <name>ATP</name>
        <dbReference type="ChEBI" id="CHEBI:30616"/>
    </ligand>
</feature>
<evidence type="ECO:0000256" key="11">
    <source>
        <dbReference type="ARBA" id="ARBA00051366"/>
    </source>
</evidence>
<feature type="binding site" evidence="14">
    <location>
        <position position="60"/>
    </location>
    <ligand>
        <name>1D-myo-inositol 1,3,4-trisphosphate</name>
        <dbReference type="ChEBI" id="CHEBI:58414"/>
    </ligand>
</feature>
<evidence type="ECO:0000256" key="12">
    <source>
        <dbReference type="ARBA" id="ARBA00051721"/>
    </source>
</evidence>
<dbReference type="GO" id="GO:0032957">
    <property type="term" value="P:inositol trisphosphate metabolic process"/>
    <property type="evidence" value="ECO:0007669"/>
    <property type="project" value="InterPro"/>
</dbReference>
<dbReference type="PANTHER" id="PTHR14217:SF40">
    <property type="entry name" value="INOSITOL-TETRAKISPHOSPHATE 1-KINASE 2"/>
    <property type="match status" value="1"/>
</dbReference>
<keyword evidence="18" id="KW-1185">Reference proteome</keyword>
<comment type="catalytic activity">
    <reaction evidence="12">
        <text>1D-myo-inositol 3,4,6-trisphosphate + ATP = 1D-myo-inositol 1,3,4,6-tetrakisphosphate + ADP + H(+)</text>
        <dbReference type="Rhea" id="RHEA:70287"/>
        <dbReference type="ChEBI" id="CHEBI:15378"/>
        <dbReference type="ChEBI" id="CHEBI:30616"/>
        <dbReference type="ChEBI" id="CHEBI:57660"/>
        <dbReference type="ChEBI" id="CHEBI:189099"/>
        <dbReference type="ChEBI" id="CHEBI:456216"/>
    </reaction>
    <physiologicalReaction direction="left-to-right" evidence="12">
        <dbReference type="Rhea" id="RHEA:70288"/>
    </physiologicalReaction>
</comment>
<keyword evidence="4 13" id="KW-0479">Metal-binding</keyword>
<keyword evidence="7 13" id="KW-0067">ATP-binding</keyword>
<evidence type="ECO:0000256" key="8">
    <source>
        <dbReference type="ARBA" id="ARBA00022842"/>
    </source>
</evidence>
<protein>
    <recommendedName>
        <fullName evidence="13">Inositol-tetrakisphosphate 1-kinase</fullName>
        <ecNumber evidence="13">2.7.1.134</ecNumber>
    </recommendedName>
</protein>
<evidence type="ECO:0000313" key="17">
    <source>
        <dbReference type="EMBL" id="KYP50964.1"/>
    </source>
</evidence>
<dbReference type="Gramene" id="C.cajan_25003.t">
    <property type="protein sequence ID" value="C.cajan_25003.t.cds1"/>
    <property type="gene ID" value="C.cajan_25003"/>
</dbReference>
<feature type="binding site" evidence="15">
    <location>
        <position position="266"/>
    </location>
    <ligand>
        <name>Mg(2+)</name>
        <dbReference type="ChEBI" id="CHEBI:18420"/>
        <label>1</label>
    </ligand>
</feature>
<evidence type="ECO:0000256" key="3">
    <source>
        <dbReference type="ARBA" id="ARBA00022679"/>
    </source>
</evidence>
<gene>
    <name evidence="17" type="ORF">KK1_027174</name>
</gene>
<feature type="binding site" evidence="14">
    <location>
        <position position="156"/>
    </location>
    <ligand>
        <name>1D-myo-inositol 1,3,4-trisphosphate</name>
        <dbReference type="ChEBI" id="CHEBI:58414"/>
    </ligand>
</feature>
<dbReference type="Pfam" id="PF17927">
    <property type="entry name" value="Ins134_P3_kin_N"/>
    <property type="match status" value="1"/>
</dbReference>
<dbReference type="Gene3D" id="3.30.1490.220">
    <property type="match status" value="1"/>
</dbReference>
<keyword evidence="5 13" id="KW-0547">Nucleotide-binding</keyword>
<feature type="binding site" evidence="15">
    <location>
        <position position="281"/>
    </location>
    <ligand>
        <name>Mg(2+)</name>
        <dbReference type="ChEBI" id="CHEBI:18420"/>
        <label>2</label>
    </ligand>
</feature>
<feature type="binding site" evidence="15">
    <location>
        <position position="281"/>
    </location>
    <ligand>
        <name>Mg(2+)</name>
        <dbReference type="ChEBI" id="CHEBI:18420"/>
        <label>1</label>
    </ligand>
</feature>
<dbReference type="Pfam" id="PF05770">
    <property type="entry name" value="Ins134_P3_kin"/>
    <property type="match status" value="1"/>
</dbReference>
<keyword evidence="3 13" id="KW-0808">Transferase</keyword>
<dbReference type="PANTHER" id="PTHR14217">
    <property type="entry name" value="INOSITOL-TETRAKISPHOSPHATE 1-KINASE"/>
    <property type="match status" value="1"/>
</dbReference>
<dbReference type="PROSITE" id="PS50975">
    <property type="entry name" value="ATP_GRASP"/>
    <property type="match status" value="1"/>
</dbReference>
<feature type="binding site" evidence="14">
    <location>
        <position position="145"/>
    </location>
    <ligand>
        <name>ATP</name>
        <dbReference type="ChEBI" id="CHEBI:30616"/>
    </ligand>
</feature>
<evidence type="ECO:0000256" key="13">
    <source>
        <dbReference type="PIRNR" id="PIRNR038186"/>
    </source>
</evidence>
<name>A0A151S848_CAJCA</name>
<dbReference type="GO" id="GO:0005524">
    <property type="term" value="F:ATP binding"/>
    <property type="evidence" value="ECO:0007669"/>
    <property type="project" value="UniProtKB-UniRule"/>
</dbReference>
<feature type="binding site" evidence="14">
    <location>
        <position position="287"/>
    </location>
    <ligand>
        <name>1D-myo-inositol 1,3,4-trisphosphate</name>
        <dbReference type="ChEBI" id="CHEBI:58414"/>
    </ligand>
</feature>
<sequence length="311" mass="34818">MSEAAEERYRVGYALPPKKVESFIQPSLLHYANQNGIDLIPIDPQTPLQQQAPFHCIIHKLHTPHWTQHLHQFSQQNPNTLIIDPPEFIQRLRNRLSMLHPLKHLQISLQNATVAVPNQLLLNDPKSFDAHKIQELGFRFPVVAKPLAADGGAGSHDMCLVFDREGLDALSFPTVLQEFVNHGGVLFKIYVAGQRVNCVRRKSLADISEEKLRTLTGAMPFSRVSDLGVEDGGADAENAEMPPQSLVGELARGLREALGLNLFNVDVIRDAKDSTRYLVIDINYFPGYAKLPSYEPFITDFLLDVVRTNTA</sequence>
<dbReference type="OMA" id="CIIHKLH"/>
<dbReference type="GO" id="GO:0005737">
    <property type="term" value="C:cytoplasm"/>
    <property type="evidence" value="ECO:0007669"/>
    <property type="project" value="TreeGrafter"/>
</dbReference>
<comment type="similarity">
    <text evidence="1 13">Belongs to the ITPK1 family.</text>
</comment>
<reference evidence="17" key="1">
    <citation type="journal article" date="2012" name="Nat. Biotechnol.">
        <title>Draft genome sequence of pigeonpea (Cajanus cajan), an orphan legume crop of resource-poor farmers.</title>
        <authorList>
            <person name="Varshney R.K."/>
            <person name="Chen W."/>
            <person name="Li Y."/>
            <person name="Bharti A.K."/>
            <person name="Saxena R.K."/>
            <person name="Schlueter J.A."/>
            <person name="Donoghue M.T."/>
            <person name="Azam S."/>
            <person name="Fan G."/>
            <person name="Whaley A.M."/>
            <person name="Farmer A.D."/>
            <person name="Sheridan J."/>
            <person name="Iwata A."/>
            <person name="Tuteja R."/>
            <person name="Penmetsa R.V."/>
            <person name="Wu W."/>
            <person name="Upadhyaya H.D."/>
            <person name="Yang S.P."/>
            <person name="Shah T."/>
            <person name="Saxena K.B."/>
            <person name="Michael T."/>
            <person name="McCombie W.R."/>
            <person name="Yang B."/>
            <person name="Zhang G."/>
            <person name="Yang H."/>
            <person name="Wang J."/>
            <person name="Spillane C."/>
            <person name="Cook D.R."/>
            <person name="May G.D."/>
            <person name="Xu X."/>
            <person name="Jackson S.A."/>
        </authorList>
    </citation>
    <scope>NUCLEOTIDE SEQUENCE [LARGE SCALE GENOMIC DNA]</scope>
</reference>
<comment type="subunit">
    <text evidence="2 13">Monomer.</text>
</comment>
<dbReference type="SUPFAM" id="SSF56059">
    <property type="entry name" value="Glutathione synthetase ATP-binding domain-like"/>
    <property type="match status" value="1"/>
</dbReference>
<dbReference type="EC" id="2.7.1.134" evidence="13"/>
<dbReference type="GO" id="GO:0052725">
    <property type="term" value="F:inositol-1,3,4-trisphosphate 6-kinase activity"/>
    <property type="evidence" value="ECO:0007669"/>
    <property type="project" value="InterPro"/>
</dbReference>
<dbReference type="InterPro" id="IPR011761">
    <property type="entry name" value="ATP-grasp"/>
</dbReference>
<comment type="function">
    <text evidence="13">Kinase that can phosphorylate various inositol polyphosphate such as Ins(3,4,5,6)P4 or Ins(1,3,4)P3.</text>
</comment>
<dbReference type="GO" id="GO:0052835">
    <property type="term" value="F:inositol-3,4,6-trisphosphate 1-kinase activity"/>
    <property type="evidence" value="ECO:0007669"/>
    <property type="project" value="UniProtKB-ARBA"/>
</dbReference>
<evidence type="ECO:0000259" key="16">
    <source>
        <dbReference type="PROSITE" id="PS50975"/>
    </source>
</evidence>
<dbReference type="GO" id="GO:0000287">
    <property type="term" value="F:magnesium ion binding"/>
    <property type="evidence" value="ECO:0007669"/>
    <property type="project" value="InterPro"/>
</dbReference>
<dbReference type="STRING" id="3821.A0A151S848"/>
<evidence type="ECO:0000256" key="7">
    <source>
        <dbReference type="ARBA" id="ARBA00022840"/>
    </source>
</evidence>
<evidence type="ECO:0000313" key="18">
    <source>
        <dbReference type="Proteomes" id="UP000075243"/>
    </source>
</evidence>
<evidence type="ECO:0000256" key="5">
    <source>
        <dbReference type="ARBA" id="ARBA00022741"/>
    </source>
</evidence>
<feature type="binding site" evidence="14">
    <location>
        <position position="188"/>
    </location>
    <ligand>
        <name>1D-myo-inositol 1,3,4-trisphosphate</name>
        <dbReference type="ChEBI" id="CHEBI:58414"/>
    </ligand>
</feature>
<evidence type="ECO:0000256" key="6">
    <source>
        <dbReference type="ARBA" id="ARBA00022777"/>
    </source>
</evidence>
<dbReference type="EMBL" id="KQ483445">
    <property type="protein sequence ID" value="KYP50964.1"/>
    <property type="molecule type" value="Genomic_DNA"/>
</dbReference>
<keyword evidence="6 13" id="KW-0418">Kinase</keyword>
<dbReference type="Proteomes" id="UP000075243">
    <property type="component" value="Unassembled WGS sequence"/>
</dbReference>
<dbReference type="InterPro" id="IPR041429">
    <property type="entry name" value="ITPK1_N"/>
</dbReference>
<evidence type="ECO:0000256" key="15">
    <source>
        <dbReference type="PIRSR" id="PIRSR038186-2"/>
    </source>
</evidence>
<dbReference type="GO" id="GO:0047325">
    <property type="term" value="F:inositol-3,4,5,6-tetrakisphosphate 1-kinase activity"/>
    <property type="evidence" value="ECO:0007669"/>
    <property type="project" value="UniProtKB-EC"/>
</dbReference>
<feature type="binding site" evidence="14">
    <location>
        <position position="283"/>
    </location>
    <ligand>
        <name>1D-myo-inositol 1,3,4-trisphosphate</name>
        <dbReference type="ChEBI" id="CHEBI:58414"/>
    </ligand>
</feature>
<dbReference type="FunFam" id="3.30.1490.220:FF:000002">
    <property type="entry name" value="Inositol-tetrakisphosphate 1-kinase"/>
    <property type="match status" value="1"/>
</dbReference>
<dbReference type="GO" id="GO:0052726">
    <property type="term" value="F:inositol-1,3,4-trisphosphate 5-kinase activity"/>
    <property type="evidence" value="ECO:0007669"/>
    <property type="project" value="InterPro"/>
</dbReference>
<dbReference type="Gene3D" id="3.40.50.11370">
    <property type="match status" value="1"/>
</dbReference>
<evidence type="ECO:0000256" key="9">
    <source>
        <dbReference type="ARBA" id="ARBA00033645"/>
    </source>
</evidence>
<dbReference type="AlphaFoldDB" id="A0A151S848"/>
<comment type="catalytic activity">
    <reaction evidence="9">
        <text>1D-myo-inositol 3,4,5,6-tetrakisphosphate + ATP = 1D-myo-inositol 1,3,4,5,6-pentakisphosphate + ADP + H(+)</text>
        <dbReference type="Rhea" id="RHEA:12452"/>
        <dbReference type="ChEBI" id="CHEBI:15378"/>
        <dbReference type="ChEBI" id="CHEBI:30616"/>
        <dbReference type="ChEBI" id="CHEBI:57539"/>
        <dbReference type="ChEBI" id="CHEBI:57733"/>
        <dbReference type="ChEBI" id="CHEBI:456216"/>
        <dbReference type="EC" id="2.7.1.134"/>
    </reaction>
    <physiologicalReaction direction="left-to-right" evidence="9">
        <dbReference type="Rhea" id="RHEA:12453"/>
    </physiologicalReaction>
    <physiologicalReaction direction="right-to-left" evidence="9">
        <dbReference type="Rhea" id="RHEA:12454"/>
    </physiologicalReaction>
</comment>
<feature type="binding site" evidence="14">
    <location>
        <begin position="177"/>
        <end position="188"/>
    </location>
    <ligand>
        <name>ATP</name>
        <dbReference type="ChEBI" id="CHEBI:30616"/>
    </ligand>
</feature>